<feature type="region of interest" description="Disordered" evidence="3">
    <location>
        <begin position="1"/>
        <end position="22"/>
    </location>
</feature>
<protein>
    <submittedName>
        <fullName evidence="4">dTDP-4-amino-4,6-dideoxygalactose transaminase</fullName>
    </submittedName>
</protein>
<dbReference type="Gene3D" id="3.40.640.10">
    <property type="entry name" value="Type I PLP-dependent aspartate aminotransferase-like (Major domain)"/>
    <property type="match status" value="1"/>
</dbReference>
<dbReference type="InterPro" id="IPR015421">
    <property type="entry name" value="PyrdxlP-dep_Trfase_major"/>
</dbReference>
<dbReference type="InterPro" id="IPR015424">
    <property type="entry name" value="PyrdxlP-dep_Trfase"/>
</dbReference>
<dbReference type="Gene3D" id="3.90.1150.10">
    <property type="entry name" value="Aspartate Aminotransferase, domain 1"/>
    <property type="match status" value="1"/>
</dbReference>
<organism evidence="4 5">
    <name type="scientific">Roseateles saccharophilus</name>
    <name type="common">Pseudomonas saccharophila</name>
    <dbReference type="NCBI Taxonomy" id="304"/>
    <lineage>
        <taxon>Bacteria</taxon>
        <taxon>Pseudomonadati</taxon>
        <taxon>Pseudomonadota</taxon>
        <taxon>Betaproteobacteria</taxon>
        <taxon>Burkholderiales</taxon>
        <taxon>Sphaerotilaceae</taxon>
        <taxon>Roseateles</taxon>
    </lineage>
</organism>
<dbReference type="RefSeq" id="WP_310271457.1">
    <property type="nucleotide sequence ID" value="NZ_JAVDXU010000004.1"/>
</dbReference>
<evidence type="ECO:0000256" key="3">
    <source>
        <dbReference type="SAM" id="MobiDB-lite"/>
    </source>
</evidence>
<dbReference type="InterPro" id="IPR000653">
    <property type="entry name" value="DegT/StrS_aminotransferase"/>
</dbReference>
<dbReference type="SUPFAM" id="SSF53383">
    <property type="entry name" value="PLP-dependent transferases"/>
    <property type="match status" value="1"/>
</dbReference>
<reference evidence="4 5" key="1">
    <citation type="submission" date="2023-07" db="EMBL/GenBank/DDBJ databases">
        <title>Sorghum-associated microbial communities from plants grown in Nebraska, USA.</title>
        <authorList>
            <person name="Schachtman D."/>
        </authorList>
    </citation>
    <scope>NUCLEOTIDE SEQUENCE [LARGE SCALE GENOMIC DNA]</scope>
    <source>
        <strain evidence="4 5">BE314</strain>
    </source>
</reference>
<dbReference type="InterPro" id="IPR015422">
    <property type="entry name" value="PyrdxlP-dep_Trfase_small"/>
</dbReference>
<sequence length="394" mass="42973">MNADVSSPREVPRNPVPGPHNWQADASAQTLPCLLDQPGALLTSSGRAAILLGLESLALAPGQRVLVPSYHCPTMVSPVLTLGHELGFYPIDADGRPSLAWLEQQAPADTRVLCVAHFFGLPLDLRDLRAWCQRRGVLMLEDCAHAMFGQGAGGAVGALGDVAIASLPKFFAAQDGGLLLVRQPARPVAALQAVGWKSQLKASLDAVEISARYGRLGHWGLWARPLLALKGLLRGRRPVAPSSAPQPAQFDPASDYARIDVKLCHRAPTRAATRAALQTSRGRVIARRQQHYRAMAQALAHQAGMRPLFPALSEHSAPYVFPLWVDDPDPAYQALRTLGVPVSRWDWLWPGVPDLAGDQGKIWSRHVLQLHCHQDMSDEDRNWVINALLTYRKS</sequence>
<evidence type="ECO:0000256" key="2">
    <source>
        <dbReference type="RuleBase" id="RU004508"/>
    </source>
</evidence>
<comment type="caution">
    <text evidence="4">The sequence shown here is derived from an EMBL/GenBank/DDBJ whole genome shotgun (WGS) entry which is preliminary data.</text>
</comment>
<evidence type="ECO:0000313" key="5">
    <source>
        <dbReference type="Proteomes" id="UP001180453"/>
    </source>
</evidence>
<dbReference type="Proteomes" id="UP001180453">
    <property type="component" value="Unassembled WGS sequence"/>
</dbReference>
<gene>
    <name evidence="4" type="ORF">J2X20_005078</name>
</gene>
<evidence type="ECO:0000256" key="1">
    <source>
        <dbReference type="ARBA" id="ARBA00037999"/>
    </source>
</evidence>
<evidence type="ECO:0000313" key="4">
    <source>
        <dbReference type="EMBL" id="MDR7272404.1"/>
    </source>
</evidence>
<dbReference type="Pfam" id="PF01041">
    <property type="entry name" value="DegT_DnrJ_EryC1"/>
    <property type="match status" value="1"/>
</dbReference>
<keyword evidence="5" id="KW-1185">Reference proteome</keyword>
<dbReference type="PANTHER" id="PTHR30244">
    <property type="entry name" value="TRANSAMINASE"/>
    <property type="match status" value="1"/>
</dbReference>
<dbReference type="PANTHER" id="PTHR30244:SF34">
    <property type="entry name" value="DTDP-4-AMINO-4,6-DIDEOXYGALACTOSE TRANSAMINASE"/>
    <property type="match status" value="1"/>
</dbReference>
<accession>A0ABU1YU63</accession>
<comment type="similarity">
    <text evidence="1 2">Belongs to the DegT/DnrJ/EryC1 family.</text>
</comment>
<keyword evidence="2" id="KW-0663">Pyridoxal phosphate</keyword>
<name>A0ABU1YU63_ROSSA</name>
<dbReference type="EMBL" id="JAVDXU010000004">
    <property type="protein sequence ID" value="MDR7272404.1"/>
    <property type="molecule type" value="Genomic_DNA"/>
</dbReference>
<proteinExistence type="inferred from homology"/>